<organism evidence="1 2">
    <name type="scientific">Camellia lanceoleosa</name>
    <dbReference type="NCBI Taxonomy" id="1840588"/>
    <lineage>
        <taxon>Eukaryota</taxon>
        <taxon>Viridiplantae</taxon>
        <taxon>Streptophyta</taxon>
        <taxon>Embryophyta</taxon>
        <taxon>Tracheophyta</taxon>
        <taxon>Spermatophyta</taxon>
        <taxon>Magnoliopsida</taxon>
        <taxon>eudicotyledons</taxon>
        <taxon>Gunneridae</taxon>
        <taxon>Pentapetalae</taxon>
        <taxon>asterids</taxon>
        <taxon>Ericales</taxon>
        <taxon>Theaceae</taxon>
        <taxon>Camellia</taxon>
    </lineage>
</organism>
<evidence type="ECO:0000313" key="2">
    <source>
        <dbReference type="Proteomes" id="UP001060215"/>
    </source>
</evidence>
<dbReference type="EMBL" id="CM045772">
    <property type="protein sequence ID" value="KAI7986444.1"/>
    <property type="molecule type" value="Genomic_DNA"/>
</dbReference>
<gene>
    <name evidence="1" type="ORF">LOK49_LG14G02015</name>
</gene>
<evidence type="ECO:0000313" key="1">
    <source>
        <dbReference type="EMBL" id="KAI7986444.1"/>
    </source>
</evidence>
<comment type="caution">
    <text evidence="1">The sequence shown here is derived from an EMBL/GenBank/DDBJ whole genome shotgun (WGS) entry which is preliminary data.</text>
</comment>
<reference evidence="1 2" key="1">
    <citation type="journal article" date="2022" name="Plant J.">
        <title>Chromosome-level genome of Camellia lanceoleosa provides a valuable resource for understanding genome evolution and self-incompatibility.</title>
        <authorList>
            <person name="Gong W."/>
            <person name="Xiao S."/>
            <person name="Wang L."/>
            <person name="Liao Z."/>
            <person name="Chang Y."/>
            <person name="Mo W."/>
            <person name="Hu G."/>
            <person name="Li W."/>
            <person name="Zhao G."/>
            <person name="Zhu H."/>
            <person name="Hu X."/>
            <person name="Ji K."/>
            <person name="Xiang X."/>
            <person name="Song Q."/>
            <person name="Yuan D."/>
            <person name="Jin S."/>
            <person name="Zhang L."/>
        </authorList>
    </citation>
    <scope>NUCLEOTIDE SEQUENCE [LARGE SCALE GENOMIC DNA]</scope>
    <source>
        <strain evidence="1">SQ_2022a</strain>
    </source>
</reference>
<accession>A0ACC0FD64</accession>
<protein>
    <submittedName>
        <fullName evidence="1">Uncharacterized protein</fullName>
    </submittedName>
</protein>
<name>A0ACC0FD64_9ERIC</name>
<keyword evidence="2" id="KW-1185">Reference proteome</keyword>
<sequence>MKPVVPNQPTFFSFYFLSSPLQKQILIQNLSLSLSLSLYPQKSILRWQKDTKRVKGYVHLFRQGIVVVFGT</sequence>
<dbReference type="Proteomes" id="UP001060215">
    <property type="component" value="Chromosome 15"/>
</dbReference>
<proteinExistence type="predicted"/>